<dbReference type="EMBL" id="CP025057">
    <property type="protein sequence ID" value="AUB31262.1"/>
    <property type="molecule type" value="Genomic_DNA"/>
</dbReference>
<sequence length="584" mass="71130">MKMKTLPKFNIISFEVAYLFEFQKWIHVFCNKKIMDINEFCSKCSKSFKSFNSNNILFFNNVNNYNDDTNILFEDTNTLLNLKSYINGSATKEYSFLYFKSNSVFNLLEDNKFLRIFYNEFEIEIKVYRNNFIEYFWFCNYYNNFIINKLNLVFYKYNFTKTLSFDYNQKKWFINKDNYIKKHNLIYFFELLTNNIFELNKNIFLFNKEINKNYLEFLENVRNSFLKLIEYKINKNEIINTEMLNFYLYKKIIKTKKDFEINFENYRNLFYLLKYFKISVILNAWDINIINNFGLNKLWQLIFLGKNFYKKLTRAELKKLDQLTNKYYINNNLFSYKLYLTLIIFISYSGDINKINKEINCLKNLNINFLNNKFLFKNQINKENQKIALWFLKYLINLSKEYKILFYKFIFRWLKDKLNTSYDLFNLISKLKKIKNLKTHNFIECNFCKNKNVKISDLLLHLNNLNLEKINLTELKISTNLFNFELITTYSKFELVSLELKNCLKTNYTNNFSEYKKNLFFSILDKNFNLIGAVYIEKIKKEWVLREANSKQNKGFSNNFFKDIKVNFLTKINKTLNNLVIEGK</sequence>
<keyword evidence="2" id="KW-1185">Reference proteome</keyword>
<accession>A0A2K8SCT8</accession>
<dbReference type="AlphaFoldDB" id="A0A2K8SCT8"/>
<dbReference type="RefSeq" id="WP_100916254.1">
    <property type="nucleotide sequence ID" value="NZ_CP025057.1"/>
</dbReference>
<name>A0A2K8SCT8_9MOLU</name>
<evidence type="ECO:0000313" key="1">
    <source>
        <dbReference type="EMBL" id="AUB31262.1"/>
    </source>
</evidence>
<reference evidence="1 2" key="1">
    <citation type="submission" date="2017-12" db="EMBL/GenBank/DDBJ databases">
        <title>Complete genome sequence of Spiroplasma floricola 23-6 (ATCC 29989).</title>
        <authorList>
            <person name="Tsai Y.-M."/>
            <person name="Wu P.-S."/>
            <person name="Lo W.-S."/>
            <person name="Kuo C.-H."/>
        </authorList>
    </citation>
    <scope>NUCLEOTIDE SEQUENCE [LARGE SCALE GENOMIC DNA]</scope>
    <source>
        <strain evidence="1 2">23-6</strain>
    </source>
</reference>
<proteinExistence type="predicted"/>
<dbReference type="Proteomes" id="UP000231823">
    <property type="component" value="Chromosome"/>
</dbReference>
<dbReference type="KEGG" id="sfz:SFLOR_v1c02010"/>
<evidence type="ECO:0000313" key="2">
    <source>
        <dbReference type="Proteomes" id="UP000231823"/>
    </source>
</evidence>
<protein>
    <submittedName>
        <fullName evidence="1">Uncharacterized protein</fullName>
    </submittedName>
</protein>
<gene>
    <name evidence="1" type="ORF">SFLOR_v1c02010</name>
</gene>
<organism evidence="1 2">
    <name type="scientific">Spiroplasma floricola 23-6</name>
    <dbReference type="NCBI Taxonomy" id="1336749"/>
    <lineage>
        <taxon>Bacteria</taxon>
        <taxon>Bacillati</taxon>
        <taxon>Mycoplasmatota</taxon>
        <taxon>Mollicutes</taxon>
        <taxon>Entomoplasmatales</taxon>
        <taxon>Spiroplasmataceae</taxon>
        <taxon>Spiroplasma</taxon>
    </lineage>
</organism>